<dbReference type="Proteomes" id="UP001168537">
    <property type="component" value="Unassembled WGS sequence"/>
</dbReference>
<comment type="caution">
    <text evidence="1">The sequence shown here is derived from an EMBL/GenBank/DDBJ whole genome shotgun (WGS) entry which is preliminary data.</text>
</comment>
<name>A0ABT8ET21_9ACTN</name>
<dbReference type="RefSeq" id="WP_300960138.1">
    <property type="nucleotide sequence ID" value="NZ_JAUHJR010000002.1"/>
</dbReference>
<evidence type="ECO:0000313" key="2">
    <source>
        <dbReference type="Proteomes" id="UP001168537"/>
    </source>
</evidence>
<organism evidence="1 2">
    <name type="scientific">Nocardioides abyssi</name>
    <dbReference type="NCBI Taxonomy" id="3058370"/>
    <lineage>
        <taxon>Bacteria</taxon>
        <taxon>Bacillati</taxon>
        <taxon>Actinomycetota</taxon>
        <taxon>Actinomycetes</taxon>
        <taxon>Propionibacteriales</taxon>
        <taxon>Nocardioidaceae</taxon>
        <taxon>Nocardioides</taxon>
    </lineage>
</organism>
<reference evidence="1" key="1">
    <citation type="submission" date="2023-06" db="EMBL/GenBank/DDBJ databases">
        <title>Draft genome sequence of Nocardioides sp. SOB72.</title>
        <authorList>
            <person name="Zhang G."/>
        </authorList>
    </citation>
    <scope>NUCLEOTIDE SEQUENCE</scope>
    <source>
        <strain evidence="1">SOB72</strain>
    </source>
</reference>
<evidence type="ECO:0008006" key="3">
    <source>
        <dbReference type="Google" id="ProtNLM"/>
    </source>
</evidence>
<proteinExistence type="predicted"/>
<dbReference type="EMBL" id="JAUHJR010000002">
    <property type="protein sequence ID" value="MDN4161244.1"/>
    <property type="molecule type" value="Genomic_DNA"/>
</dbReference>
<gene>
    <name evidence="1" type="ORF">QWY29_07740</name>
</gene>
<evidence type="ECO:0000313" key="1">
    <source>
        <dbReference type="EMBL" id="MDN4161244.1"/>
    </source>
</evidence>
<sequence>MSYGVLASRSATLLVEATGVAGGGEADAALDRFHEVWGGAWVPGRLTLTRLHVSFIPHRSGRGTAMLDLAVRELAGVEVGAGLVQKVLRVRTTRHVVSFRCLGAPALAQLVAPLLVPGSRRA</sequence>
<accession>A0ABT8ET21</accession>
<keyword evidence="2" id="KW-1185">Reference proteome</keyword>
<protein>
    <recommendedName>
        <fullName evidence="3">STAS domain-containing protein</fullName>
    </recommendedName>
</protein>